<dbReference type="Pfam" id="PF00881">
    <property type="entry name" value="Nitroreductase"/>
    <property type="match status" value="2"/>
</dbReference>
<dbReference type="SUPFAM" id="SSF55469">
    <property type="entry name" value="FMN-dependent nitroreductase-like"/>
    <property type="match status" value="1"/>
</dbReference>
<dbReference type="RefSeq" id="WP_073022412.1">
    <property type="nucleotide sequence ID" value="NZ_FQXU01000017.1"/>
</dbReference>
<evidence type="ECO:0000313" key="7">
    <source>
        <dbReference type="EMBL" id="SHI62382.1"/>
    </source>
</evidence>
<evidence type="ECO:0000313" key="8">
    <source>
        <dbReference type="Proteomes" id="UP000184241"/>
    </source>
</evidence>
<dbReference type="PANTHER" id="PTHR43673">
    <property type="entry name" value="NAD(P)H NITROREDUCTASE YDGI-RELATED"/>
    <property type="match status" value="1"/>
</dbReference>
<organism evidence="7 8">
    <name type="scientific">Clostridium intestinale DSM 6191</name>
    <dbReference type="NCBI Taxonomy" id="1121320"/>
    <lineage>
        <taxon>Bacteria</taxon>
        <taxon>Bacillati</taxon>
        <taxon>Bacillota</taxon>
        <taxon>Clostridia</taxon>
        <taxon>Eubacteriales</taxon>
        <taxon>Clostridiaceae</taxon>
        <taxon>Clostridium</taxon>
    </lineage>
</organism>
<dbReference type="Gene3D" id="3.40.109.10">
    <property type="entry name" value="NADH Oxidase"/>
    <property type="match status" value="1"/>
</dbReference>
<evidence type="ECO:0000256" key="1">
    <source>
        <dbReference type="ARBA" id="ARBA00001917"/>
    </source>
</evidence>
<accession>A0A1M6CMW2</accession>
<dbReference type="InterPro" id="IPR000415">
    <property type="entry name" value="Nitroreductase-like"/>
</dbReference>
<comment type="cofactor">
    <cofactor evidence="1">
        <name>FMN</name>
        <dbReference type="ChEBI" id="CHEBI:58210"/>
    </cofactor>
</comment>
<evidence type="ECO:0000256" key="3">
    <source>
        <dbReference type="ARBA" id="ARBA00022630"/>
    </source>
</evidence>
<comment type="similarity">
    <text evidence="2">Belongs to the nitroreductase family.</text>
</comment>
<reference evidence="7 8" key="1">
    <citation type="submission" date="2016-11" db="EMBL/GenBank/DDBJ databases">
        <authorList>
            <person name="Jaros S."/>
            <person name="Januszkiewicz K."/>
            <person name="Wedrychowicz H."/>
        </authorList>
    </citation>
    <scope>NUCLEOTIDE SEQUENCE [LARGE SCALE GENOMIC DNA]</scope>
    <source>
        <strain evidence="7 8">DSM 6191</strain>
    </source>
</reference>
<evidence type="ECO:0000256" key="2">
    <source>
        <dbReference type="ARBA" id="ARBA00007118"/>
    </source>
</evidence>
<dbReference type="Proteomes" id="UP000184241">
    <property type="component" value="Unassembled WGS sequence"/>
</dbReference>
<dbReference type="CDD" id="cd20609">
    <property type="entry name" value="nitroreductase"/>
    <property type="match status" value="1"/>
</dbReference>
<name>A0A1M6CMW2_9CLOT</name>
<keyword evidence="3" id="KW-0285">Flavoprotein</keyword>
<keyword evidence="4" id="KW-0288">FMN</keyword>
<feature type="domain" description="Nitroreductase" evidence="6">
    <location>
        <begin position="68"/>
        <end position="147"/>
    </location>
</feature>
<dbReference type="GO" id="GO:0016491">
    <property type="term" value="F:oxidoreductase activity"/>
    <property type="evidence" value="ECO:0007669"/>
    <property type="project" value="UniProtKB-KW"/>
</dbReference>
<sequence>MDFVELVKERYSVRSFDSKKVEKEKLDLILESARLAPTAANRQPQRILVLESDEALEKLKSCTTYHFNAPLALVVCVDTETSWKRVKFDGKSSSDIDASIITTHMMLQLHELGLGSTWVGFFDPVAIKEAYNIPDNLEAISILPVGYPSQDSKPSPMHTTRKELSEIVFYNKF</sequence>
<dbReference type="AlphaFoldDB" id="A0A1M6CMW2"/>
<keyword evidence="5" id="KW-0560">Oxidoreductase</keyword>
<evidence type="ECO:0000256" key="5">
    <source>
        <dbReference type="ARBA" id="ARBA00023002"/>
    </source>
</evidence>
<feature type="domain" description="Nitroreductase" evidence="6">
    <location>
        <begin position="7"/>
        <end position="60"/>
    </location>
</feature>
<gene>
    <name evidence="7" type="ORF">SAMN02745941_04076</name>
</gene>
<evidence type="ECO:0000256" key="4">
    <source>
        <dbReference type="ARBA" id="ARBA00022643"/>
    </source>
</evidence>
<proteinExistence type="inferred from homology"/>
<dbReference type="EMBL" id="FQXU01000017">
    <property type="protein sequence ID" value="SHI62382.1"/>
    <property type="molecule type" value="Genomic_DNA"/>
</dbReference>
<protein>
    <submittedName>
        <fullName evidence="7">Nitroreductase</fullName>
    </submittedName>
</protein>
<dbReference type="InterPro" id="IPR029479">
    <property type="entry name" value="Nitroreductase"/>
</dbReference>
<evidence type="ECO:0000259" key="6">
    <source>
        <dbReference type="Pfam" id="PF00881"/>
    </source>
</evidence>
<dbReference type="PANTHER" id="PTHR43673:SF2">
    <property type="entry name" value="NITROREDUCTASE"/>
    <property type="match status" value="1"/>
</dbReference>